<evidence type="ECO:0000313" key="2">
    <source>
        <dbReference type="Proteomes" id="UP001153069"/>
    </source>
</evidence>
<dbReference type="EMBL" id="CAICTM010000247">
    <property type="protein sequence ID" value="CAB9505942.1"/>
    <property type="molecule type" value="Genomic_DNA"/>
</dbReference>
<sequence length="152" mass="16015">MTGHPNGCYASFGMAMQHSDLVAAMACMTGHWVPPPATNYTPVPIWALHGARDIIAPTNRVDLLGAAYVPAKALAFDRLSALHECTNNNVTTTEDAVPEMDVLLTGRGTLTTQTATSCPHGATVEFVTLSTAGHIAFPAIPEFLPLPPFATS</sequence>
<comment type="caution">
    <text evidence="1">The sequence shown here is derived from an EMBL/GenBank/DDBJ whole genome shotgun (WGS) entry which is preliminary data.</text>
</comment>
<dbReference type="Gene3D" id="3.40.50.1820">
    <property type="entry name" value="alpha/beta hydrolase"/>
    <property type="match status" value="1"/>
</dbReference>
<keyword evidence="2" id="KW-1185">Reference proteome</keyword>
<dbReference type="SUPFAM" id="SSF53474">
    <property type="entry name" value="alpha/beta-Hydrolases"/>
    <property type="match status" value="1"/>
</dbReference>
<reference evidence="1" key="1">
    <citation type="submission" date="2020-06" db="EMBL/GenBank/DDBJ databases">
        <authorList>
            <consortium name="Plant Systems Biology data submission"/>
        </authorList>
    </citation>
    <scope>NUCLEOTIDE SEQUENCE</scope>
    <source>
        <strain evidence="1">D6</strain>
    </source>
</reference>
<accession>A0A9N8DNN5</accession>
<organism evidence="1 2">
    <name type="scientific">Seminavis robusta</name>
    <dbReference type="NCBI Taxonomy" id="568900"/>
    <lineage>
        <taxon>Eukaryota</taxon>
        <taxon>Sar</taxon>
        <taxon>Stramenopiles</taxon>
        <taxon>Ochrophyta</taxon>
        <taxon>Bacillariophyta</taxon>
        <taxon>Bacillariophyceae</taxon>
        <taxon>Bacillariophycidae</taxon>
        <taxon>Naviculales</taxon>
        <taxon>Naviculaceae</taxon>
        <taxon>Seminavis</taxon>
    </lineage>
</organism>
<protein>
    <submittedName>
        <fullName evidence="1">Uncharacterized protein</fullName>
    </submittedName>
</protein>
<dbReference type="InterPro" id="IPR029058">
    <property type="entry name" value="AB_hydrolase_fold"/>
</dbReference>
<proteinExistence type="predicted"/>
<dbReference type="AlphaFoldDB" id="A0A9N8DNN5"/>
<evidence type="ECO:0000313" key="1">
    <source>
        <dbReference type="EMBL" id="CAB9505942.1"/>
    </source>
</evidence>
<gene>
    <name evidence="1" type="ORF">SEMRO_248_G098490.1</name>
</gene>
<name>A0A9N8DNN5_9STRA</name>
<dbReference type="Proteomes" id="UP001153069">
    <property type="component" value="Unassembled WGS sequence"/>
</dbReference>